<sequence length="95" mass="10712">MNRKLRIRRKPTKRRRRRGFAQAVVDYTASDCYIYAAVLDPLPPDSSPSSAAPSPSSTEWTALRDSMQCAEMMADEEKHGHRSKGFNDHFPTVTG</sequence>
<protein>
    <submittedName>
        <fullName evidence="2">Uncharacterized protein</fullName>
    </submittedName>
</protein>
<feature type="region of interest" description="Disordered" evidence="1">
    <location>
        <begin position="75"/>
        <end position="95"/>
    </location>
</feature>
<dbReference type="AlphaFoldDB" id="A0A4S8JYE5"/>
<reference evidence="2 3" key="1">
    <citation type="journal article" date="2019" name="Nat. Plants">
        <title>Genome sequencing of Musa balbisiana reveals subgenome evolution and function divergence in polyploid bananas.</title>
        <authorList>
            <person name="Yao X."/>
        </authorList>
    </citation>
    <scope>NUCLEOTIDE SEQUENCE [LARGE SCALE GENOMIC DNA]</scope>
    <source>
        <strain evidence="3">cv. DH-PKW</strain>
        <tissue evidence="2">Leaves</tissue>
    </source>
</reference>
<name>A0A4S8JYE5_MUSBA</name>
<dbReference type="PANTHER" id="PTHR36811">
    <property type="entry name" value="OS08G0444440 PROTEIN"/>
    <property type="match status" value="1"/>
</dbReference>
<dbReference type="EMBL" id="PYDT01000003">
    <property type="protein sequence ID" value="THU67359.1"/>
    <property type="molecule type" value="Genomic_DNA"/>
</dbReference>
<evidence type="ECO:0000313" key="2">
    <source>
        <dbReference type="EMBL" id="THU67359.1"/>
    </source>
</evidence>
<proteinExistence type="predicted"/>
<evidence type="ECO:0000256" key="1">
    <source>
        <dbReference type="SAM" id="MobiDB-lite"/>
    </source>
</evidence>
<evidence type="ECO:0000313" key="3">
    <source>
        <dbReference type="Proteomes" id="UP000317650"/>
    </source>
</evidence>
<gene>
    <name evidence="2" type="ORF">C4D60_Mb05t23830</name>
</gene>
<accession>A0A4S8JYE5</accession>
<comment type="caution">
    <text evidence="2">The sequence shown here is derived from an EMBL/GenBank/DDBJ whole genome shotgun (WGS) entry which is preliminary data.</text>
</comment>
<dbReference type="Proteomes" id="UP000317650">
    <property type="component" value="Chromosome 5"/>
</dbReference>
<keyword evidence="3" id="KW-1185">Reference proteome</keyword>
<dbReference type="PANTHER" id="PTHR36811:SF2">
    <property type="entry name" value="OS08G0444440 PROTEIN"/>
    <property type="match status" value="1"/>
</dbReference>
<organism evidence="2 3">
    <name type="scientific">Musa balbisiana</name>
    <name type="common">Banana</name>
    <dbReference type="NCBI Taxonomy" id="52838"/>
    <lineage>
        <taxon>Eukaryota</taxon>
        <taxon>Viridiplantae</taxon>
        <taxon>Streptophyta</taxon>
        <taxon>Embryophyta</taxon>
        <taxon>Tracheophyta</taxon>
        <taxon>Spermatophyta</taxon>
        <taxon>Magnoliopsida</taxon>
        <taxon>Liliopsida</taxon>
        <taxon>Zingiberales</taxon>
        <taxon>Musaceae</taxon>
        <taxon>Musa</taxon>
    </lineage>
</organism>